<evidence type="ECO:0000313" key="2">
    <source>
        <dbReference type="EMBL" id="KAA8567416.1"/>
    </source>
</evidence>
<name>A0A5M9JI61_MONFR</name>
<accession>A0A5M9JI61</accession>
<sequence length="171" mass="19517">MWNLEIDCFYNDDTPTITNSRTRSSIFHTIPQTPISTRPHPGNLRPRSQGSGKSPQRYSSPFKHRPPTQLISIAAPTPYPQPCFRPTVDQAQVIGERNIESAPLPSLPIHQRLYIDIIQHPPFRKEPPTFSVPFRSAACKISLYLPLLLFTRQNPSLTQKPIPNRESSRIR</sequence>
<dbReference type="Proteomes" id="UP000322873">
    <property type="component" value="Unassembled WGS sequence"/>
</dbReference>
<dbReference type="EMBL" id="VICG01000011">
    <property type="protein sequence ID" value="KAA8567416.1"/>
    <property type="molecule type" value="Genomic_DNA"/>
</dbReference>
<feature type="compositionally biased region" description="Polar residues" evidence="1">
    <location>
        <begin position="15"/>
        <end position="36"/>
    </location>
</feature>
<feature type="compositionally biased region" description="Polar residues" evidence="1">
    <location>
        <begin position="46"/>
        <end position="59"/>
    </location>
</feature>
<evidence type="ECO:0000313" key="3">
    <source>
        <dbReference type="Proteomes" id="UP000322873"/>
    </source>
</evidence>
<dbReference type="AlphaFoldDB" id="A0A5M9JI61"/>
<gene>
    <name evidence="2" type="ORF">EYC84_010434</name>
</gene>
<evidence type="ECO:0000256" key="1">
    <source>
        <dbReference type="SAM" id="MobiDB-lite"/>
    </source>
</evidence>
<keyword evidence="3" id="KW-1185">Reference proteome</keyword>
<feature type="region of interest" description="Disordered" evidence="1">
    <location>
        <begin position="15"/>
        <end position="65"/>
    </location>
</feature>
<proteinExistence type="predicted"/>
<protein>
    <submittedName>
        <fullName evidence="2">Uncharacterized protein</fullName>
    </submittedName>
</protein>
<reference evidence="2 3" key="1">
    <citation type="submission" date="2019-06" db="EMBL/GenBank/DDBJ databases">
        <title>Genome Sequence of the Brown Rot Fungal Pathogen Monilinia fructicola.</title>
        <authorList>
            <person name="De Miccolis Angelini R.M."/>
            <person name="Landi L."/>
            <person name="Abate D."/>
            <person name="Pollastro S."/>
            <person name="Romanazzi G."/>
            <person name="Faretra F."/>
        </authorList>
    </citation>
    <scope>NUCLEOTIDE SEQUENCE [LARGE SCALE GENOMIC DNA]</scope>
    <source>
        <strain evidence="2 3">Mfrc123</strain>
    </source>
</reference>
<organism evidence="2 3">
    <name type="scientific">Monilinia fructicola</name>
    <name type="common">Brown rot fungus</name>
    <name type="synonym">Ciboria fructicola</name>
    <dbReference type="NCBI Taxonomy" id="38448"/>
    <lineage>
        <taxon>Eukaryota</taxon>
        <taxon>Fungi</taxon>
        <taxon>Dikarya</taxon>
        <taxon>Ascomycota</taxon>
        <taxon>Pezizomycotina</taxon>
        <taxon>Leotiomycetes</taxon>
        <taxon>Helotiales</taxon>
        <taxon>Sclerotiniaceae</taxon>
        <taxon>Monilinia</taxon>
    </lineage>
</organism>
<comment type="caution">
    <text evidence="2">The sequence shown here is derived from an EMBL/GenBank/DDBJ whole genome shotgun (WGS) entry which is preliminary data.</text>
</comment>